<evidence type="ECO:0000313" key="1">
    <source>
        <dbReference type="EMBL" id="KAJ5494358.1"/>
    </source>
</evidence>
<gene>
    <name evidence="1" type="ORF">N7463_010445</name>
</gene>
<keyword evidence="2" id="KW-1185">Reference proteome</keyword>
<dbReference type="EMBL" id="JAPWDS010000006">
    <property type="protein sequence ID" value="KAJ5494358.1"/>
    <property type="molecule type" value="Genomic_DNA"/>
</dbReference>
<name>A0A9W9XJX8_9EURO</name>
<sequence>MGIEPMVLVILHRGIMKATGCHRSRTKHLTQQCVYTGETGDIFKVRLTGLSHHPFELLVGLINSMEM</sequence>
<dbReference type="Proteomes" id="UP001149954">
    <property type="component" value="Unassembled WGS sequence"/>
</dbReference>
<comment type="caution">
    <text evidence="1">The sequence shown here is derived from an EMBL/GenBank/DDBJ whole genome shotgun (WGS) entry which is preliminary data.</text>
</comment>
<protein>
    <submittedName>
        <fullName evidence="1">Uncharacterized protein</fullName>
    </submittedName>
</protein>
<organism evidence="1 2">
    <name type="scientific">Penicillium fimorum</name>
    <dbReference type="NCBI Taxonomy" id="1882269"/>
    <lineage>
        <taxon>Eukaryota</taxon>
        <taxon>Fungi</taxon>
        <taxon>Dikarya</taxon>
        <taxon>Ascomycota</taxon>
        <taxon>Pezizomycotina</taxon>
        <taxon>Eurotiomycetes</taxon>
        <taxon>Eurotiomycetidae</taxon>
        <taxon>Eurotiales</taxon>
        <taxon>Aspergillaceae</taxon>
        <taxon>Penicillium</taxon>
    </lineage>
</organism>
<accession>A0A9W9XJX8</accession>
<reference evidence="1" key="2">
    <citation type="journal article" date="2023" name="IMA Fungus">
        <title>Comparative genomic study of the Penicillium genus elucidates a diverse pangenome and 15 lateral gene transfer events.</title>
        <authorList>
            <person name="Petersen C."/>
            <person name="Sorensen T."/>
            <person name="Nielsen M.R."/>
            <person name="Sondergaard T.E."/>
            <person name="Sorensen J.L."/>
            <person name="Fitzpatrick D.A."/>
            <person name="Frisvad J.C."/>
            <person name="Nielsen K.L."/>
        </authorList>
    </citation>
    <scope>NUCLEOTIDE SEQUENCE</scope>
    <source>
        <strain evidence="1">IBT 29495</strain>
    </source>
</reference>
<proteinExistence type="predicted"/>
<reference evidence="1" key="1">
    <citation type="submission" date="2022-12" db="EMBL/GenBank/DDBJ databases">
        <authorList>
            <person name="Petersen C."/>
        </authorList>
    </citation>
    <scope>NUCLEOTIDE SEQUENCE</scope>
    <source>
        <strain evidence="1">IBT 29495</strain>
    </source>
</reference>
<dbReference type="AlphaFoldDB" id="A0A9W9XJX8"/>
<evidence type="ECO:0000313" key="2">
    <source>
        <dbReference type="Proteomes" id="UP001149954"/>
    </source>
</evidence>